<keyword evidence="3" id="KW-0653">Protein transport</keyword>
<dbReference type="Proteomes" id="UP001140949">
    <property type="component" value="Unassembled WGS sequence"/>
</dbReference>
<evidence type="ECO:0000256" key="4">
    <source>
        <dbReference type="SAM" id="MobiDB-lite"/>
    </source>
</evidence>
<evidence type="ECO:0000256" key="2">
    <source>
        <dbReference type="ARBA" id="ARBA00022448"/>
    </source>
</evidence>
<protein>
    <recommendedName>
        <fullName evidence="3">Exocyst subunit Exo70 family protein</fullName>
    </recommendedName>
</protein>
<comment type="similarity">
    <text evidence="1 3">Belongs to the EXO70 family.</text>
</comment>
<dbReference type="PANTHER" id="PTHR12542:SF96">
    <property type="entry name" value="EXOCYST COMPLEX COMPONENT EXO70B1"/>
    <property type="match status" value="1"/>
</dbReference>
<dbReference type="EMBL" id="JANAVB010045004">
    <property type="protein sequence ID" value="KAJ6790862.1"/>
    <property type="molecule type" value="Genomic_DNA"/>
</dbReference>
<comment type="caution">
    <text evidence="6">The sequence shown here is derived from an EMBL/GenBank/DDBJ whole genome shotgun (WGS) entry which is preliminary data.</text>
</comment>
<dbReference type="GO" id="GO:0015031">
    <property type="term" value="P:protein transport"/>
    <property type="evidence" value="ECO:0007669"/>
    <property type="project" value="UniProtKB-KW"/>
</dbReference>
<dbReference type="GO" id="GO:0000145">
    <property type="term" value="C:exocyst"/>
    <property type="evidence" value="ECO:0007669"/>
    <property type="project" value="InterPro"/>
</dbReference>
<feature type="domain" description="Exocyst complex subunit Exo70 C-terminal" evidence="5">
    <location>
        <begin position="247"/>
        <end position="582"/>
    </location>
</feature>
<feature type="region of interest" description="Disordered" evidence="4">
    <location>
        <begin position="139"/>
        <end position="164"/>
    </location>
</feature>
<sequence length="594" mass="67167">MAENGEEKLMAVARHIARTLGRTDTMAGDILDIFTTFDGRFSREKLSDSSPDDLADSSADRPFSPVEQTLNSLDRQISRFSSLDRPIWSDSASAAAFLTSVDTLLSIIRDLEPPLLDRADDLLQQSMLRLEDEFRSILDSSDPIQTSDPHSSEGEETDDDDPVPVANPISSYDIIIDAIPPGSVSDLRSIAERVIAAGFGREIAQTYSASRRDFLDESLSRLGVRRRTSEEDFHSTPWNVLEDEIQRWVRAANLSFRVLFPSERRLCDRIFSRAVADLAFLECVRESAVQLLEFAELVSAAAKSPERLFRVIDMYETIRDLLPDIDPPFADQFYSVYKSLGSAIRGIFMELENLIRRDPAKTPVPGGGLHPITRYVMNYLRAACGSRRILEEVMEEDGEGMIHPSDDLDRPSSSLSVQMAWIIEVLQGNLETKSKIYKDPSLSHIFLMNNGRYIISKAKDSEIAVLMGEDWIRRQSARVRKWAGEYQKATWSKVVTVLKIDDSTLSTSAKAIKERFRAFNAYLEEIWMEQKDWVVADERLKEELRVSAAGIVIPAYRNLVGRWEGVVGNLKYGLVDVEMMIDQLFEGGSSRRRR</sequence>
<evidence type="ECO:0000256" key="1">
    <source>
        <dbReference type="ARBA" id="ARBA00006756"/>
    </source>
</evidence>
<accession>A0AAX6DGE7</accession>
<dbReference type="GO" id="GO:0006887">
    <property type="term" value="P:exocytosis"/>
    <property type="evidence" value="ECO:0007669"/>
    <property type="project" value="UniProtKB-KW"/>
</dbReference>
<dbReference type="SUPFAM" id="SSF74788">
    <property type="entry name" value="Cullin repeat-like"/>
    <property type="match status" value="1"/>
</dbReference>
<dbReference type="Pfam" id="PF03081">
    <property type="entry name" value="Exo70_C"/>
    <property type="match status" value="1"/>
</dbReference>
<proteinExistence type="inferred from homology"/>
<dbReference type="InterPro" id="IPR046364">
    <property type="entry name" value="Exo70_C"/>
</dbReference>
<reference evidence="6" key="2">
    <citation type="submission" date="2023-04" db="EMBL/GenBank/DDBJ databases">
        <authorList>
            <person name="Bruccoleri R.E."/>
            <person name="Oakeley E.J."/>
            <person name="Faust A.-M."/>
            <person name="Dessus-Babus S."/>
            <person name="Altorfer M."/>
            <person name="Burckhardt D."/>
            <person name="Oertli M."/>
            <person name="Naumann U."/>
            <person name="Petersen F."/>
            <person name="Wong J."/>
        </authorList>
    </citation>
    <scope>NUCLEOTIDE SEQUENCE</scope>
    <source>
        <strain evidence="6">GSM-AAB239-AS_SAM_17_03QT</strain>
        <tissue evidence="6">Leaf</tissue>
    </source>
</reference>
<comment type="function">
    <text evidence="3">Component of the exocyst complex.</text>
</comment>
<keyword evidence="3" id="KW-0268">Exocytosis</keyword>
<evidence type="ECO:0000313" key="7">
    <source>
        <dbReference type="Proteomes" id="UP001140949"/>
    </source>
</evidence>
<dbReference type="InterPro" id="IPR004140">
    <property type="entry name" value="Exo70"/>
</dbReference>
<dbReference type="GO" id="GO:0005546">
    <property type="term" value="F:phosphatidylinositol-4,5-bisphosphate binding"/>
    <property type="evidence" value="ECO:0007669"/>
    <property type="project" value="InterPro"/>
</dbReference>
<dbReference type="Gene3D" id="1.20.1280.170">
    <property type="entry name" value="Exocyst complex component Exo70"/>
    <property type="match status" value="1"/>
</dbReference>
<dbReference type="AlphaFoldDB" id="A0AAX6DGE7"/>
<reference evidence="6" key="1">
    <citation type="journal article" date="2023" name="GigaByte">
        <title>Genome assembly of the bearded iris, Iris pallida Lam.</title>
        <authorList>
            <person name="Bruccoleri R.E."/>
            <person name="Oakeley E.J."/>
            <person name="Faust A.M.E."/>
            <person name="Altorfer M."/>
            <person name="Dessus-Babus S."/>
            <person name="Burckhardt D."/>
            <person name="Oertli M."/>
            <person name="Naumann U."/>
            <person name="Petersen F."/>
            <person name="Wong J."/>
        </authorList>
    </citation>
    <scope>NUCLEOTIDE SEQUENCE</scope>
    <source>
        <strain evidence="6">GSM-AAB239-AS_SAM_17_03QT</strain>
    </source>
</reference>
<organism evidence="6 7">
    <name type="scientific">Iris pallida</name>
    <name type="common">Sweet iris</name>
    <dbReference type="NCBI Taxonomy" id="29817"/>
    <lineage>
        <taxon>Eukaryota</taxon>
        <taxon>Viridiplantae</taxon>
        <taxon>Streptophyta</taxon>
        <taxon>Embryophyta</taxon>
        <taxon>Tracheophyta</taxon>
        <taxon>Spermatophyta</taxon>
        <taxon>Magnoliopsida</taxon>
        <taxon>Liliopsida</taxon>
        <taxon>Asparagales</taxon>
        <taxon>Iridaceae</taxon>
        <taxon>Iridoideae</taxon>
        <taxon>Irideae</taxon>
        <taxon>Iris</taxon>
    </lineage>
</organism>
<gene>
    <name evidence="6" type="ORF">M6B38_248005</name>
</gene>
<dbReference type="InterPro" id="IPR016159">
    <property type="entry name" value="Cullin_repeat-like_dom_sf"/>
</dbReference>
<dbReference type="Pfam" id="PF20669">
    <property type="entry name" value="Exo70_N"/>
    <property type="match status" value="1"/>
</dbReference>
<evidence type="ECO:0000313" key="6">
    <source>
        <dbReference type="EMBL" id="KAJ6790862.1"/>
    </source>
</evidence>
<feature type="compositionally biased region" description="Polar residues" evidence="4">
    <location>
        <begin position="139"/>
        <end position="149"/>
    </location>
</feature>
<evidence type="ECO:0000256" key="3">
    <source>
        <dbReference type="RuleBase" id="RU365026"/>
    </source>
</evidence>
<name>A0AAX6DGE7_IRIPA</name>
<dbReference type="PANTHER" id="PTHR12542">
    <property type="entry name" value="EXOCYST COMPLEX PROTEIN EXO70"/>
    <property type="match status" value="1"/>
</dbReference>
<evidence type="ECO:0000259" key="5">
    <source>
        <dbReference type="Pfam" id="PF03081"/>
    </source>
</evidence>
<keyword evidence="2 3" id="KW-0813">Transport</keyword>
<feature type="region of interest" description="Disordered" evidence="4">
    <location>
        <begin position="44"/>
        <end position="68"/>
    </location>
</feature>
<keyword evidence="7" id="KW-1185">Reference proteome</keyword>